<feature type="transmembrane region" description="Helical" evidence="1">
    <location>
        <begin position="248"/>
        <end position="265"/>
    </location>
</feature>
<keyword evidence="3" id="KW-1185">Reference proteome</keyword>
<protein>
    <submittedName>
        <fullName evidence="2">Uncharacterized protein</fullName>
    </submittedName>
</protein>
<accession>A0A9P6CN87</accession>
<reference evidence="2" key="1">
    <citation type="submission" date="2020-11" db="EMBL/GenBank/DDBJ databases">
        <authorList>
            <consortium name="DOE Joint Genome Institute"/>
            <person name="Ahrendt S."/>
            <person name="Riley R."/>
            <person name="Andreopoulos W."/>
            <person name="Labutti K."/>
            <person name="Pangilinan J."/>
            <person name="Ruiz-Duenas F.J."/>
            <person name="Barrasa J.M."/>
            <person name="Sanchez-Garcia M."/>
            <person name="Camarero S."/>
            <person name="Miyauchi S."/>
            <person name="Serrano A."/>
            <person name="Linde D."/>
            <person name="Babiker R."/>
            <person name="Drula E."/>
            <person name="Ayuso-Fernandez I."/>
            <person name="Pacheco R."/>
            <person name="Padilla G."/>
            <person name="Ferreira P."/>
            <person name="Barriuso J."/>
            <person name="Kellner H."/>
            <person name="Castanera R."/>
            <person name="Alfaro M."/>
            <person name="Ramirez L."/>
            <person name="Pisabarro A.G."/>
            <person name="Kuo A."/>
            <person name="Tritt A."/>
            <person name="Lipzen A."/>
            <person name="He G."/>
            <person name="Yan M."/>
            <person name="Ng V."/>
            <person name="Cullen D."/>
            <person name="Martin F."/>
            <person name="Rosso M.-N."/>
            <person name="Henrissat B."/>
            <person name="Hibbett D."/>
            <person name="Martinez A.T."/>
            <person name="Grigoriev I.V."/>
        </authorList>
    </citation>
    <scope>NUCLEOTIDE SEQUENCE</scope>
    <source>
        <strain evidence="2">CBS 247.69</strain>
    </source>
</reference>
<feature type="transmembrane region" description="Helical" evidence="1">
    <location>
        <begin position="16"/>
        <end position="39"/>
    </location>
</feature>
<feature type="transmembrane region" description="Helical" evidence="1">
    <location>
        <begin position="126"/>
        <end position="147"/>
    </location>
</feature>
<gene>
    <name evidence="2" type="ORF">BDZ94DRAFT_1246979</name>
</gene>
<feature type="transmembrane region" description="Helical" evidence="1">
    <location>
        <begin position="48"/>
        <end position="66"/>
    </location>
</feature>
<evidence type="ECO:0000313" key="3">
    <source>
        <dbReference type="Proteomes" id="UP000807353"/>
    </source>
</evidence>
<dbReference type="Proteomes" id="UP000807353">
    <property type="component" value="Unassembled WGS sequence"/>
</dbReference>
<dbReference type="AlphaFoldDB" id="A0A9P6CN87"/>
<keyword evidence="1" id="KW-0812">Transmembrane</keyword>
<proteinExistence type="predicted"/>
<feature type="transmembrane region" description="Helical" evidence="1">
    <location>
        <begin position="167"/>
        <end position="188"/>
    </location>
</feature>
<comment type="caution">
    <text evidence="2">The sequence shown here is derived from an EMBL/GenBank/DDBJ whole genome shotgun (WGS) entry which is preliminary data.</text>
</comment>
<name>A0A9P6CN87_9AGAR</name>
<evidence type="ECO:0000313" key="2">
    <source>
        <dbReference type="EMBL" id="KAF9468025.1"/>
    </source>
</evidence>
<dbReference type="OrthoDB" id="2896404at2759"/>
<keyword evidence="1" id="KW-1133">Transmembrane helix</keyword>
<evidence type="ECO:0000256" key="1">
    <source>
        <dbReference type="SAM" id="Phobius"/>
    </source>
</evidence>
<sequence>MSPVSFLELDLNRAQIIVFNVFAFLGVFSILLVLVPALLSSRIKRSRSWFGVLATWMLYSATYLLLVGRQLNPEPPYGLCILQAALVYATTPMCSVATTCFSIDFFLQLSTVLYKGRRIDHRVTNLLFLFPWALGAMVFMEALLVVHDASLVKPNQFYCHIDSSVPTITNLVLFFASIFVIIPFHVYTGLILHRNWTIFKQICHTNARIAVWTTIKLSIFTLVVVLAVILSSVLTARVDSGEDVTSEWRIAVITLPTFSAVCLGFQQDILNTWWFWIKREPTPPSVPPKAVNLHQLQKGSMVSIV</sequence>
<feature type="transmembrane region" description="Helical" evidence="1">
    <location>
        <begin position="209"/>
        <end position="236"/>
    </location>
</feature>
<dbReference type="SUPFAM" id="SSF81321">
    <property type="entry name" value="Family A G protein-coupled receptor-like"/>
    <property type="match status" value="1"/>
</dbReference>
<keyword evidence="1" id="KW-0472">Membrane</keyword>
<feature type="transmembrane region" description="Helical" evidence="1">
    <location>
        <begin position="86"/>
        <end position="114"/>
    </location>
</feature>
<dbReference type="EMBL" id="MU150234">
    <property type="protein sequence ID" value="KAF9468025.1"/>
    <property type="molecule type" value="Genomic_DNA"/>
</dbReference>
<organism evidence="2 3">
    <name type="scientific">Collybia nuda</name>
    <dbReference type="NCBI Taxonomy" id="64659"/>
    <lineage>
        <taxon>Eukaryota</taxon>
        <taxon>Fungi</taxon>
        <taxon>Dikarya</taxon>
        <taxon>Basidiomycota</taxon>
        <taxon>Agaricomycotina</taxon>
        <taxon>Agaricomycetes</taxon>
        <taxon>Agaricomycetidae</taxon>
        <taxon>Agaricales</taxon>
        <taxon>Tricholomatineae</taxon>
        <taxon>Clitocybaceae</taxon>
        <taxon>Collybia</taxon>
    </lineage>
</organism>